<dbReference type="InterPro" id="IPR036259">
    <property type="entry name" value="MFS_trans_sf"/>
</dbReference>
<dbReference type="GeneID" id="27323133"/>
<evidence type="ECO:0008006" key="4">
    <source>
        <dbReference type="Google" id="ProtNLM"/>
    </source>
</evidence>
<accession>A0A0D1WNP4</accession>
<dbReference type="OrthoDB" id="2533084at2759"/>
<gene>
    <name evidence="2" type="ORF">PV10_05288</name>
</gene>
<keyword evidence="1" id="KW-1133">Transmembrane helix</keyword>
<proteinExistence type="predicted"/>
<dbReference type="Proteomes" id="UP000054302">
    <property type="component" value="Unassembled WGS sequence"/>
</dbReference>
<dbReference type="STRING" id="212818.A0A0D1WNP4"/>
<dbReference type="RefSeq" id="XP_016222229.1">
    <property type="nucleotide sequence ID" value="XM_016369936.1"/>
</dbReference>
<dbReference type="SUPFAM" id="SSF103473">
    <property type="entry name" value="MFS general substrate transporter"/>
    <property type="match status" value="1"/>
</dbReference>
<feature type="transmembrane region" description="Helical" evidence="1">
    <location>
        <begin position="20"/>
        <end position="44"/>
    </location>
</feature>
<dbReference type="OMA" id="PYFVESW"/>
<keyword evidence="1" id="KW-0472">Membrane</keyword>
<dbReference type="EMBL" id="KN847523">
    <property type="protein sequence ID" value="KIV90655.1"/>
    <property type="molecule type" value="Genomic_DNA"/>
</dbReference>
<organism evidence="2 3">
    <name type="scientific">Exophiala mesophila</name>
    <name type="common">Black yeast-like fungus</name>
    <dbReference type="NCBI Taxonomy" id="212818"/>
    <lineage>
        <taxon>Eukaryota</taxon>
        <taxon>Fungi</taxon>
        <taxon>Dikarya</taxon>
        <taxon>Ascomycota</taxon>
        <taxon>Pezizomycotina</taxon>
        <taxon>Eurotiomycetes</taxon>
        <taxon>Chaetothyriomycetidae</taxon>
        <taxon>Chaetothyriales</taxon>
        <taxon>Herpotrichiellaceae</taxon>
        <taxon>Exophiala</taxon>
    </lineage>
</organism>
<reference evidence="2 3" key="1">
    <citation type="submission" date="2015-01" db="EMBL/GenBank/DDBJ databases">
        <title>The Genome Sequence of Exophiala mesophila CBS40295.</title>
        <authorList>
            <consortium name="The Broad Institute Genomics Platform"/>
            <person name="Cuomo C."/>
            <person name="de Hoog S."/>
            <person name="Gorbushina A."/>
            <person name="Stielow B."/>
            <person name="Teixiera M."/>
            <person name="Abouelleil A."/>
            <person name="Chapman S.B."/>
            <person name="Priest M."/>
            <person name="Young S.K."/>
            <person name="Wortman J."/>
            <person name="Nusbaum C."/>
            <person name="Birren B."/>
        </authorList>
    </citation>
    <scope>NUCLEOTIDE SEQUENCE [LARGE SCALE GENOMIC DNA]</scope>
    <source>
        <strain evidence="2 3">CBS 40295</strain>
    </source>
</reference>
<evidence type="ECO:0000313" key="3">
    <source>
        <dbReference type="Proteomes" id="UP000054302"/>
    </source>
</evidence>
<evidence type="ECO:0000313" key="2">
    <source>
        <dbReference type="EMBL" id="KIV90655.1"/>
    </source>
</evidence>
<dbReference type="AlphaFoldDB" id="A0A0D1WNP4"/>
<keyword evidence="1" id="KW-0812">Transmembrane</keyword>
<keyword evidence="3" id="KW-1185">Reference proteome</keyword>
<dbReference type="VEuPathDB" id="FungiDB:PV10_05288"/>
<dbReference type="HOGENOM" id="CLU_2061003_0_0_1"/>
<feature type="transmembrane region" description="Helical" evidence="1">
    <location>
        <begin position="85"/>
        <end position="106"/>
    </location>
</feature>
<sequence>MVPGLIIVGETLQHKLSVAGIVFGWGMNVFGVMVTSVATVAFALDCYSSASGEVSALINMARVGAGFSVPYFVESWVEKQGYALTFGLQAVVVAVAFIILACIQVYGARLRAWAGPVHPLPLSGIRHK</sequence>
<evidence type="ECO:0000256" key="1">
    <source>
        <dbReference type="SAM" id="Phobius"/>
    </source>
</evidence>
<name>A0A0D1WNP4_EXOME</name>
<protein>
    <recommendedName>
        <fullName evidence="4">Major facilitator superfamily (MFS) profile domain-containing protein</fullName>
    </recommendedName>
</protein>